<sequence>GASPAGGDAVGTAADPDAEELEDGVEPAGGRYRLNRAGIHNIWHYDDHVFEFADGRLLLRGRNGAGKSKALEMLLPFLLDGDARRLDTTGSSRTSLRWLLLEGRDDRSPGSRRHTGEGAAEADAPLAGSSSADGDGAEDSEGEDAPSATLGYLWVEFTRPAGGSADSPDEHGARRITLGAAVTASPGAEARSVFFITDREVGTDLQLIADERPMPVDRLRAEVGPHNCYDTPVNYRAHVMRELFGIDDPVRYRNLIHLLYRLRRPTIGERLEAGELVSVLAEALPPMDETIVDEMARNITDLEQARARLQALRSAREQVAGFLTDYRGYLHRGLRIQTESVREQVDAYRRRDAEVERLTGELEELVTAEGTVQEERDRLRRTRDTAEPIAAELSVPVEVDEGLRETDFGSWEGMTFGEVQRSRPQEMQRWLSDTAAAPEGGESFAAVAERVAETRDKLLARHTGRTVLVVSHVTPIKVLLQQALLAPPEALFRMHLDVGCLSRIDCFSDGPMLVRSLNDTGHLGAAPA</sequence>
<feature type="region of interest" description="Disordered" evidence="1">
    <location>
        <begin position="1"/>
        <end position="24"/>
    </location>
</feature>
<dbReference type="Pfam" id="PF00300">
    <property type="entry name" value="His_Phos_1"/>
    <property type="match status" value="1"/>
</dbReference>
<reference evidence="3" key="1">
    <citation type="journal article" date="2019" name="Int. J. Syst. Evol. Microbiol.">
        <title>The Global Catalogue of Microorganisms (GCM) 10K type strain sequencing project: providing services to taxonomists for standard genome sequencing and annotation.</title>
        <authorList>
            <consortium name="The Broad Institute Genomics Platform"/>
            <consortium name="The Broad Institute Genome Sequencing Center for Infectious Disease"/>
            <person name="Wu L."/>
            <person name="Ma J."/>
        </authorList>
    </citation>
    <scope>NUCLEOTIDE SEQUENCE [LARGE SCALE GENOMIC DNA]</scope>
    <source>
        <strain evidence="3">CCUG 63369</strain>
    </source>
</reference>
<keyword evidence="3" id="KW-1185">Reference proteome</keyword>
<evidence type="ECO:0000313" key="2">
    <source>
        <dbReference type="EMBL" id="MFD0801831.1"/>
    </source>
</evidence>
<dbReference type="Gene3D" id="3.40.50.1240">
    <property type="entry name" value="Phosphoglycerate mutase-like"/>
    <property type="match status" value="1"/>
</dbReference>
<dbReference type="SUPFAM" id="SSF53254">
    <property type="entry name" value="Phosphoglycerate mutase-like"/>
    <property type="match status" value="1"/>
</dbReference>
<dbReference type="PANTHER" id="PTHR48100">
    <property type="entry name" value="BROAD-SPECIFICITY PHOSPHATASE YOR283W-RELATED"/>
    <property type="match status" value="1"/>
</dbReference>
<protein>
    <submittedName>
        <fullName evidence="2">Histidine phosphatase family protein</fullName>
    </submittedName>
</protein>
<dbReference type="InterPro" id="IPR029033">
    <property type="entry name" value="His_PPase_superfam"/>
</dbReference>
<name>A0ABW3BG43_9ACTN</name>
<feature type="non-terminal residue" evidence="2">
    <location>
        <position position="1"/>
    </location>
</feature>
<accession>A0ABW3BG43</accession>
<dbReference type="EMBL" id="JBHTHR010000307">
    <property type="protein sequence ID" value="MFD0801831.1"/>
    <property type="molecule type" value="Genomic_DNA"/>
</dbReference>
<feature type="region of interest" description="Disordered" evidence="1">
    <location>
        <begin position="104"/>
        <end position="145"/>
    </location>
</feature>
<dbReference type="InterPro" id="IPR050275">
    <property type="entry name" value="PGM_Phosphatase"/>
</dbReference>
<dbReference type="InterPro" id="IPR013078">
    <property type="entry name" value="His_Pase_superF_clade-1"/>
</dbReference>
<dbReference type="PANTHER" id="PTHR48100:SF62">
    <property type="entry name" value="GLUCOSYL-3-PHOSPHOGLYCERATE PHOSPHATASE"/>
    <property type="match status" value="1"/>
</dbReference>
<evidence type="ECO:0000256" key="1">
    <source>
        <dbReference type="SAM" id="MobiDB-lite"/>
    </source>
</evidence>
<feature type="compositionally biased region" description="Acidic residues" evidence="1">
    <location>
        <begin position="135"/>
        <end position="144"/>
    </location>
</feature>
<dbReference type="SUPFAM" id="SSF52540">
    <property type="entry name" value="P-loop containing nucleoside triphosphate hydrolases"/>
    <property type="match status" value="1"/>
</dbReference>
<dbReference type="InterPro" id="IPR027417">
    <property type="entry name" value="P-loop_NTPase"/>
</dbReference>
<comment type="caution">
    <text evidence="2">The sequence shown here is derived from an EMBL/GenBank/DDBJ whole genome shotgun (WGS) entry which is preliminary data.</text>
</comment>
<dbReference type="Proteomes" id="UP001596956">
    <property type="component" value="Unassembled WGS sequence"/>
</dbReference>
<gene>
    <name evidence="2" type="ORF">ACFQZU_10960</name>
</gene>
<evidence type="ECO:0000313" key="3">
    <source>
        <dbReference type="Proteomes" id="UP001596956"/>
    </source>
</evidence>
<organism evidence="2 3">
    <name type="scientific">Streptomonospora algeriensis</name>
    <dbReference type="NCBI Taxonomy" id="995084"/>
    <lineage>
        <taxon>Bacteria</taxon>
        <taxon>Bacillati</taxon>
        <taxon>Actinomycetota</taxon>
        <taxon>Actinomycetes</taxon>
        <taxon>Streptosporangiales</taxon>
        <taxon>Nocardiopsidaceae</taxon>
        <taxon>Streptomonospora</taxon>
    </lineage>
</organism>
<proteinExistence type="predicted"/>